<gene>
    <name evidence="3" type="primary">hcaB</name>
    <name evidence="3" type="ORF">VSH64_30520</name>
</gene>
<proteinExistence type="inferred from homology"/>
<dbReference type="PANTHER" id="PTHR43943:SF17">
    <property type="entry name" value="3-PHENYLPROPIONATE-DIHYDRODIOL_CINNAMIC ACID-DIHYDRODIOL DEHYDROGENASE"/>
    <property type="match status" value="1"/>
</dbReference>
<dbReference type="Proteomes" id="UP001330812">
    <property type="component" value="Chromosome"/>
</dbReference>
<dbReference type="PANTHER" id="PTHR43943">
    <property type="entry name" value="DEHYDROGENASE/REDUCTASE (SDR FAMILY) MEMBER 4"/>
    <property type="match status" value="1"/>
</dbReference>
<organism evidence="3 4">
    <name type="scientific">Amycolatopsis rhabdoformis</name>
    <dbReference type="NCBI Taxonomy" id="1448059"/>
    <lineage>
        <taxon>Bacteria</taxon>
        <taxon>Bacillati</taxon>
        <taxon>Actinomycetota</taxon>
        <taxon>Actinomycetes</taxon>
        <taxon>Pseudonocardiales</taxon>
        <taxon>Pseudonocardiaceae</taxon>
        <taxon>Amycolatopsis</taxon>
    </lineage>
</organism>
<evidence type="ECO:0000313" key="4">
    <source>
        <dbReference type="Proteomes" id="UP001330812"/>
    </source>
</evidence>
<dbReference type="PRINTS" id="PR00081">
    <property type="entry name" value="GDHRDH"/>
</dbReference>
<dbReference type="InterPro" id="IPR002347">
    <property type="entry name" value="SDR_fam"/>
</dbReference>
<comment type="similarity">
    <text evidence="1">Belongs to the short-chain dehydrogenases/reductases (SDR) family.</text>
</comment>
<dbReference type="NCBIfam" id="NF004849">
    <property type="entry name" value="PRK06200.1"/>
    <property type="match status" value="1"/>
</dbReference>
<reference evidence="3 4" key="1">
    <citation type="journal article" date="2015" name="Int. J. Syst. Evol. Microbiol.">
        <title>Amycolatopsis rhabdoformis sp. nov., an actinomycete isolated from a tropical forest soil.</title>
        <authorList>
            <person name="Souza W.R."/>
            <person name="Silva R.E."/>
            <person name="Goodfellow M."/>
            <person name="Busarakam K."/>
            <person name="Figueiro F.S."/>
            <person name="Ferreira D."/>
            <person name="Rodrigues-Filho E."/>
            <person name="Moraes L.A.B."/>
            <person name="Zucchi T.D."/>
        </authorList>
    </citation>
    <scope>NUCLEOTIDE SEQUENCE [LARGE SCALE GENOMIC DNA]</scope>
    <source>
        <strain evidence="3 4">NCIMB 14900</strain>
    </source>
</reference>
<dbReference type="RefSeq" id="WP_326566199.1">
    <property type="nucleotide sequence ID" value="NZ_CP142149.1"/>
</dbReference>
<dbReference type="GO" id="GO:0018498">
    <property type="term" value="F:2,3-dihydroxy-2,3-dihydro-phenylpropionate dehydrogenase activity"/>
    <property type="evidence" value="ECO:0007669"/>
    <property type="project" value="UniProtKB-EC"/>
</dbReference>
<name>A0ABZ1HZB2_9PSEU</name>
<accession>A0ABZ1HZB2</accession>
<keyword evidence="4" id="KW-1185">Reference proteome</keyword>
<protein>
    <submittedName>
        <fullName evidence="3">3-(Cis-5,6-dihydroxycyclohexa-1, 3-dien-1-yl)propanoate dehydrogenase</fullName>
        <ecNumber evidence="3">1.3.1.87</ecNumber>
    </submittedName>
</protein>
<keyword evidence="2 3" id="KW-0560">Oxidoreductase</keyword>
<dbReference type="Gene3D" id="3.40.50.720">
    <property type="entry name" value="NAD(P)-binding Rossmann-like Domain"/>
    <property type="match status" value="1"/>
</dbReference>
<dbReference type="SUPFAM" id="SSF51735">
    <property type="entry name" value="NAD(P)-binding Rossmann-fold domains"/>
    <property type="match status" value="1"/>
</dbReference>
<dbReference type="EC" id="1.3.1.87" evidence="3"/>
<dbReference type="Pfam" id="PF00106">
    <property type="entry name" value="adh_short"/>
    <property type="match status" value="1"/>
</dbReference>
<sequence length="267" mass="27684">MTGWLEGRRALVVGAGSGIGRAVVDAFRSEGAQVAVLERDAAKAAALETEAPDVPVTVGDATTRAANDAAVAAAVTAFGGLDVLVSCVGVFDFYRSVEDLDADVLDDAFDEMFRTNVKSHLHSVKAALPELKRSGHGVVLLTESTSSYYPGRGGVLYLSSKFAVRGLVTALAHDLAPEVRVNGVAPGGTLGTDLRGLPSLGTADRSLGDTPRRAEELAARVPLNVALSGEDHAWSYVFLASDRARGITGHAVHPDGGIGVSAPRKRS</sequence>
<evidence type="ECO:0000313" key="3">
    <source>
        <dbReference type="EMBL" id="WSE27189.1"/>
    </source>
</evidence>
<evidence type="ECO:0000256" key="2">
    <source>
        <dbReference type="ARBA" id="ARBA00023002"/>
    </source>
</evidence>
<dbReference type="InterPro" id="IPR036291">
    <property type="entry name" value="NAD(P)-bd_dom_sf"/>
</dbReference>
<dbReference type="EMBL" id="CP142149">
    <property type="protein sequence ID" value="WSE27189.1"/>
    <property type="molecule type" value="Genomic_DNA"/>
</dbReference>
<evidence type="ECO:0000256" key="1">
    <source>
        <dbReference type="ARBA" id="ARBA00006484"/>
    </source>
</evidence>